<dbReference type="OrthoDB" id="9773856at2"/>
<organism evidence="12 13">
    <name type="scientific">Paenibacillus darwinianus</name>
    <dbReference type="NCBI Taxonomy" id="1380763"/>
    <lineage>
        <taxon>Bacteria</taxon>
        <taxon>Bacillati</taxon>
        <taxon>Bacillota</taxon>
        <taxon>Bacilli</taxon>
        <taxon>Bacillales</taxon>
        <taxon>Paenibacillaceae</taxon>
        <taxon>Paenibacillus</taxon>
    </lineage>
</organism>
<evidence type="ECO:0000259" key="10">
    <source>
        <dbReference type="Pfam" id="PF00149"/>
    </source>
</evidence>
<comment type="caution">
    <text evidence="12">The sequence shown here is derived from an EMBL/GenBank/DDBJ whole genome shotgun (WGS) entry which is preliminary data.</text>
</comment>
<evidence type="ECO:0000256" key="8">
    <source>
        <dbReference type="RuleBase" id="RU363069"/>
    </source>
</evidence>
<evidence type="ECO:0000313" key="12">
    <source>
        <dbReference type="EMBL" id="EXX84573.1"/>
    </source>
</evidence>
<protein>
    <recommendedName>
        <fullName evidence="3 8">Nuclease SbcCD subunit D</fullName>
    </recommendedName>
</protein>
<dbReference type="InterPro" id="IPR004843">
    <property type="entry name" value="Calcineurin-like_PHP"/>
</dbReference>
<dbReference type="InterPro" id="IPR026843">
    <property type="entry name" value="SbcD_C"/>
</dbReference>
<dbReference type="CDD" id="cd00840">
    <property type="entry name" value="MPP_Mre11_N"/>
    <property type="match status" value="1"/>
</dbReference>
<keyword evidence="6 8" id="KW-0269">Exonuclease</keyword>
<dbReference type="GO" id="GO:0006310">
    <property type="term" value="P:DNA recombination"/>
    <property type="evidence" value="ECO:0007669"/>
    <property type="project" value="UniProtKB-KW"/>
</dbReference>
<feature type="domain" description="Nuclease SbcCD subunit D C-terminal" evidence="11">
    <location>
        <begin position="275"/>
        <end position="366"/>
    </location>
</feature>
<dbReference type="AlphaFoldDB" id="A0A9W5RYC4"/>
<evidence type="ECO:0000313" key="13">
    <source>
        <dbReference type="Proteomes" id="UP000053750"/>
    </source>
</evidence>
<dbReference type="SUPFAM" id="SSF56300">
    <property type="entry name" value="Metallo-dependent phosphatases"/>
    <property type="match status" value="1"/>
</dbReference>
<accession>A0A9W5RYC4</accession>
<comment type="subunit">
    <text evidence="2 8">Heterodimer of SbcC and SbcD.</text>
</comment>
<dbReference type="PANTHER" id="PTHR30337">
    <property type="entry name" value="COMPONENT OF ATP-DEPENDENT DSDNA EXONUCLEASE"/>
    <property type="match status" value="1"/>
</dbReference>
<evidence type="ECO:0000256" key="9">
    <source>
        <dbReference type="SAM" id="MobiDB-lite"/>
    </source>
</evidence>
<dbReference type="GO" id="GO:0008408">
    <property type="term" value="F:3'-5' exonuclease activity"/>
    <property type="evidence" value="ECO:0007669"/>
    <property type="project" value="InterPro"/>
</dbReference>
<dbReference type="PANTHER" id="PTHR30337:SF0">
    <property type="entry name" value="NUCLEASE SBCCD SUBUNIT D"/>
    <property type="match status" value="1"/>
</dbReference>
<dbReference type="InterPro" id="IPR050535">
    <property type="entry name" value="DNA_Repair-Maintenance_Comp"/>
</dbReference>
<dbReference type="InterPro" id="IPR041796">
    <property type="entry name" value="Mre11_N"/>
</dbReference>
<evidence type="ECO:0000256" key="2">
    <source>
        <dbReference type="ARBA" id="ARBA00011322"/>
    </source>
</evidence>
<feature type="region of interest" description="Disordered" evidence="9">
    <location>
        <begin position="387"/>
        <end position="415"/>
    </location>
</feature>
<dbReference type="GO" id="GO:0006260">
    <property type="term" value="P:DNA replication"/>
    <property type="evidence" value="ECO:0007669"/>
    <property type="project" value="UniProtKB-KW"/>
</dbReference>
<dbReference type="Pfam" id="PF12320">
    <property type="entry name" value="SbcD_C"/>
    <property type="match status" value="1"/>
</dbReference>
<dbReference type="InterPro" id="IPR029052">
    <property type="entry name" value="Metallo-depent_PP-like"/>
</dbReference>
<feature type="domain" description="Calcineurin-like phosphoesterase" evidence="10">
    <location>
        <begin position="1"/>
        <end position="94"/>
    </location>
</feature>
<dbReference type="Gene3D" id="3.60.21.10">
    <property type="match status" value="1"/>
</dbReference>
<evidence type="ECO:0000256" key="3">
    <source>
        <dbReference type="ARBA" id="ARBA00013365"/>
    </source>
</evidence>
<comment type="function">
    <text evidence="8">SbcCD cleaves DNA hairpin structures. These structures can inhibit DNA replication and are intermediates in certain DNA recombination reactions. The complex acts as a 3'-&gt;5' double strand exonuclease that can open hairpins. It also has a 5' single-strand endonuclease activity.</text>
</comment>
<name>A0A9W5RYC4_9BACL</name>
<keyword evidence="4 8" id="KW-0540">Nuclease</keyword>
<reference evidence="12 13" key="1">
    <citation type="submission" date="2014-02" db="EMBL/GenBank/DDBJ databases">
        <title>Genome sequence of Paenibacillus darwinianus reveals adaptive mechanisms for survival in Antarctic soils.</title>
        <authorList>
            <person name="Dsouza M."/>
            <person name="Taylor M.W."/>
            <person name="Turner S.J."/>
            <person name="Aislabie J."/>
        </authorList>
    </citation>
    <scope>NUCLEOTIDE SEQUENCE [LARGE SCALE GENOMIC DNA]</scope>
    <source>
        <strain evidence="12 13">CE1</strain>
    </source>
</reference>
<feature type="compositionally biased region" description="Basic and acidic residues" evidence="9">
    <location>
        <begin position="387"/>
        <end position="407"/>
    </location>
</feature>
<keyword evidence="13" id="KW-1185">Reference proteome</keyword>
<dbReference type="EMBL" id="JFHU01000280">
    <property type="protein sequence ID" value="EXX84573.1"/>
    <property type="molecule type" value="Genomic_DNA"/>
</dbReference>
<keyword evidence="5 8" id="KW-0378">Hydrolase</keyword>
<keyword evidence="8" id="KW-0235">DNA replication</keyword>
<dbReference type="GO" id="GO:0004519">
    <property type="term" value="F:endonuclease activity"/>
    <property type="evidence" value="ECO:0007669"/>
    <property type="project" value="UniProtKB-KW"/>
</dbReference>
<evidence type="ECO:0000259" key="11">
    <source>
        <dbReference type="Pfam" id="PF12320"/>
    </source>
</evidence>
<evidence type="ECO:0000256" key="6">
    <source>
        <dbReference type="ARBA" id="ARBA00022839"/>
    </source>
</evidence>
<evidence type="ECO:0000256" key="4">
    <source>
        <dbReference type="ARBA" id="ARBA00022722"/>
    </source>
</evidence>
<proteinExistence type="inferred from homology"/>
<keyword evidence="7 8" id="KW-0233">DNA recombination</keyword>
<evidence type="ECO:0000256" key="1">
    <source>
        <dbReference type="ARBA" id="ARBA00010555"/>
    </source>
</evidence>
<dbReference type="InterPro" id="IPR004593">
    <property type="entry name" value="SbcD"/>
</dbReference>
<keyword evidence="8" id="KW-0255">Endonuclease</keyword>
<dbReference type="NCBIfam" id="TIGR00619">
    <property type="entry name" value="sbcd"/>
    <property type="match status" value="1"/>
</dbReference>
<dbReference type="Pfam" id="PF00149">
    <property type="entry name" value="Metallophos"/>
    <property type="match status" value="1"/>
</dbReference>
<dbReference type="RefSeq" id="WP_051587564.1">
    <property type="nucleotide sequence ID" value="NZ_KK082119.1"/>
</dbReference>
<evidence type="ECO:0000256" key="7">
    <source>
        <dbReference type="ARBA" id="ARBA00023172"/>
    </source>
</evidence>
<gene>
    <name evidence="8" type="primary">sbcD</name>
    <name evidence="12" type="ORF">BG53_11030</name>
</gene>
<evidence type="ECO:0000256" key="5">
    <source>
        <dbReference type="ARBA" id="ARBA00022801"/>
    </source>
</evidence>
<sequence>MRILHTADWHFGRTLEGRSRLEEQAAFVDELVEVVEREAIDLVLLAGDVYDSVNPPASAEQLFYEALSRLADGGRRTVAVIAGNHDQPERIAAASPLAERSGIRLAGLPMAAPLDIGIARTGEKAMIAALPYPSESRLRELLSDDADEAKLRSAYSERVGRLMRAMAEHFRNDTVNLAMSHIYVLGGVETDSERPIQVGGAYTINPAALQIGAQYTALGHLHRPQRVHGDETVRYSGSPLAYSFSESGQAKSVVVFDAEPGMAVSPREILLRSGRPVVRWKAKNGMAEVFGWLDEGRDARAWIDLEIAMTDLITTEQIQQLRKLHDGLLHIRPIYPDMEGCAESEASVRERLPVEELFRRFYTRQTGGAEPDAETVALFMELIAEHEEPSAGAVRDDDNESRSHGAEADNGEATA</sequence>
<dbReference type="Proteomes" id="UP000053750">
    <property type="component" value="Unassembled WGS sequence"/>
</dbReference>
<comment type="similarity">
    <text evidence="1 8">Belongs to the SbcD family.</text>
</comment>